<feature type="coiled-coil region" evidence="1">
    <location>
        <begin position="71"/>
        <end position="123"/>
    </location>
</feature>
<dbReference type="AlphaFoldDB" id="A0A834KIS7"/>
<gene>
    <name evidence="2" type="ORF">HZH66_001870</name>
</gene>
<keyword evidence="3" id="KW-1185">Reference proteome</keyword>
<proteinExistence type="predicted"/>
<evidence type="ECO:0000313" key="3">
    <source>
        <dbReference type="Proteomes" id="UP000614350"/>
    </source>
</evidence>
<accession>A0A834KIS7</accession>
<dbReference type="EMBL" id="JACSEA010000002">
    <property type="protein sequence ID" value="KAF7407333.1"/>
    <property type="molecule type" value="Genomic_DNA"/>
</dbReference>
<name>A0A834KIS7_VESVU</name>
<dbReference type="Proteomes" id="UP000614350">
    <property type="component" value="Unassembled WGS sequence"/>
</dbReference>
<organism evidence="2 3">
    <name type="scientific">Vespula vulgaris</name>
    <name type="common">Yellow jacket</name>
    <name type="synonym">Wasp</name>
    <dbReference type="NCBI Taxonomy" id="7454"/>
    <lineage>
        <taxon>Eukaryota</taxon>
        <taxon>Metazoa</taxon>
        <taxon>Ecdysozoa</taxon>
        <taxon>Arthropoda</taxon>
        <taxon>Hexapoda</taxon>
        <taxon>Insecta</taxon>
        <taxon>Pterygota</taxon>
        <taxon>Neoptera</taxon>
        <taxon>Endopterygota</taxon>
        <taxon>Hymenoptera</taxon>
        <taxon>Apocrita</taxon>
        <taxon>Aculeata</taxon>
        <taxon>Vespoidea</taxon>
        <taxon>Vespidae</taxon>
        <taxon>Vespinae</taxon>
        <taxon>Vespula</taxon>
    </lineage>
</organism>
<evidence type="ECO:0000313" key="2">
    <source>
        <dbReference type="EMBL" id="KAF7407333.1"/>
    </source>
</evidence>
<comment type="caution">
    <text evidence="2">The sequence shown here is derived from an EMBL/GenBank/DDBJ whole genome shotgun (WGS) entry which is preliminary data.</text>
</comment>
<evidence type="ECO:0000256" key="1">
    <source>
        <dbReference type="SAM" id="Coils"/>
    </source>
</evidence>
<protein>
    <submittedName>
        <fullName evidence="2">Uncharacterized protein</fullName>
    </submittedName>
</protein>
<sequence length="299" mass="35172">MVYKIRQYFCNMRCGEEESEEIEEIKATCSKCSNNNKESTYNFSHIQDLCPADRKRISLLIKHLAKCTREMHEVKSDLAVSESEKKALLEEYQIFLNRHNCEKKQLEFELSEAKTKRTSLRIQIIQALELLTCQLLAQEKQFMNLVENVRDLLCEKVIIHEVLSQKEIERSNLVAKIQRLKESLRLEKLLHSRDLAQNLLKNKMIDKASQTTDDLNLHTKCDIRKYNFNATNFELNFKHSQDMKTKSKNDLEELTSDGTLMRDLFFRVPNIEDDESLYLMPTLSKEFNQIKSSTSFVFN</sequence>
<reference evidence="2" key="1">
    <citation type="journal article" date="2020" name="G3 (Bethesda)">
        <title>High-Quality Assemblies for Three Invasive Social Wasps from the &lt;i&gt;Vespula&lt;/i&gt; Genus.</title>
        <authorList>
            <person name="Harrop T.W.R."/>
            <person name="Guhlin J."/>
            <person name="McLaughlin G.M."/>
            <person name="Permina E."/>
            <person name="Stockwell P."/>
            <person name="Gilligan J."/>
            <person name="Le Lec M.F."/>
            <person name="Gruber M.A.M."/>
            <person name="Quinn O."/>
            <person name="Lovegrove M."/>
            <person name="Duncan E.J."/>
            <person name="Remnant E.J."/>
            <person name="Van Eeckhoven J."/>
            <person name="Graham B."/>
            <person name="Knapp R.A."/>
            <person name="Langford K.W."/>
            <person name="Kronenberg Z."/>
            <person name="Press M.O."/>
            <person name="Eacker S.M."/>
            <person name="Wilson-Rankin E.E."/>
            <person name="Purcell J."/>
            <person name="Lester P.J."/>
            <person name="Dearden P.K."/>
        </authorList>
    </citation>
    <scope>NUCLEOTIDE SEQUENCE</scope>
    <source>
        <strain evidence="2">Marl-1</strain>
    </source>
</reference>
<keyword evidence="1" id="KW-0175">Coiled coil</keyword>